<dbReference type="Proteomes" id="UP000633263">
    <property type="component" value="Unassembled WGS sequence"/>
</dbReference>
<keyword evidence="1" id="KW-0472">Membrane</keyword>
<comment type="caution">
    <text evidence="2">The sequence shown here is derived from an EMBL/GenBank/DDBJ whole genome shotgun (WGS) entry which is preliminary data.</text>
</comment>
<keyword evidence="1" id="KW-1133">Transmembrane helix</keyword>
<gene>
    <name evidence="2" type="ORF">GCM10009083_06380</name>
</gene>
<evidence type="ECO:0000313" key="3">
    <source>
        <dbReference type="Proteomes" id="UP000633263"/>
    </source>
</evidence>
<organism evidence="2 3">
    <name type="scientific">Halopseudomonas pertucinogena</name>
    <dbReference type="NCBI Taxonomy" id="86175"/>
    <lineage>
        <taxon>Bacteria</taxon>
        <taxon>Pseudomonadati</taxon>
        <taxon>Pseudomonadota</taxon>
        <taxon>Gammaproteobacteria</taxon>
        <taxon>Pseudomonadales</taxon>
        <taxon>Pseudomonadaceae</taxon>
        <taxon>Halopseudomonas</taxon>
    </lineage>
</organism>
<dbReference type="EMBL" id="BMNN01000001">
    <property type="protein sequence ID" value="GGI92561.1"/>
    <property type="molecule type" value="Genomic_DNA"/>
</dbReference>
<reference evidence="3" key="1">
    <citation type="journal article" date="2019" name="Int. J. Syst. Evol. Microbiol.">
        <title>The Global Catalogue of Microorganisms (GCM) 10K type strain sequencing project: providing services to taxonomists for standard genome sequencing and annotation.</title>
        <authorList>
            <consortium name="The Broad Institute Genomics Platform"/>
            <consortium name="The Broad Institute Genome Sequencing Center for Infectious Disease"/>
            <person name="Wu L."/>
            <person name="Ma J."/>
        </authorList>
    </citation>
    <scope>NUCLEOTIDE SEQUENCE [LARGE SCALE GENOMIC DNA]</scope>
    <source>
        <strain evidence="3">JCM 11590</strain>
    </source>
</reference>
<keyword evidence="1" id="KW-0812">Transmembrane</keyword>
<proteinExistence type="predicted"/>
<protein>
    <submittedName>
        <fullName evidence="2">Uncharacterized protein</fullName>
    </submittedName>
</protein>
<accession>A0ABQ2CL63</accession>
<dbReference type="RefSeq" id="WP_188635127.1">
    <property type="nucleotide sequence ID" value="NZ_BMNN01000001.1"/>
</dbReference>
<feature type="transmembrane region" description="Helical" evidence="1">
    <location>
        <begin position="72"/>
        <end position="91"/>
    </location>
</feature>
<keyword evidence="3" id="KW-1185">Reference proteome</keyword>
<name>A0ABQ2CL63_9GAMM</name>
<evidence type="ECO:0000313" key="2">
    <source>
        <dbReference type="EMBL" id="GGI92561.1"/>
    </source>
</evidence>
<feature type="transmembrane region" description="Helical" evidence="1">
    <location>
        <begin position="29"/>
        <end position="51"/>
    </location>
</feature>
<sequence length="154" mass="16245">MSETSFNRPITIDDLPATLQLNGTDASTWPGTALVIVGVIMLLLGGVTLLTGPDYISYNPAVGMTFEQMIQAYPGPIVSVGLLIIVAGQAVSGSISKGNAEALAEQLASRVSIPDEDIPEGYQLHLEGHGGPHYTLRLVAIEELTERVSESEQG</sequence>
<evidence type="ECO:0000256" key="1">
    <source>
        <dbReference type="SAM" id="Phobius"/>
    </source>
</evidence>